<name>A0A0P1F1S4_9RHOB</name>
<proteinExistence type="predicted"/>
<gene>
    <name evidence="1" type="ORF">THS5294_02753</name>
</gene>
<reference evidence="1 2" key="1">
    <citation type="submission" date="2015-09" db="EMBL/GenBank/DDBJ databases">
        <authorList>
            <consortium name="Swine Surveillance"/>
        </authorList>
    </citation>
    <scope>NUCLEOTIDE SEQUENCE [LARGE SCALE GENOMIC DNA]</scope>
    <source>
        <strain evidence="1 2">CECT 5294</strain>
    </source>
</reference>
<evidence type="ECO:0000313" key="2">
    <source>
        <dbReference type="Proteomes" id="UP000051298"/>
    </source>
</evidence>
<dbReference type="SUPFAM" id="SSF53756">
    <property type="entry name" value="UDP-Glycosyltransferase/glycogen phosphorylase"/>
    <property type="match status" value="1"/>
</dbReference>
<dbReference type="RefSeq" id="WP_048599746.1">
    <property type="nucleotide sequence ID" value="NZ_CYRX01000032.1"/>
</dbReference>
<evidence type="ECO:0000313" key="1">
    <source>
        <dbReference type="EMBL" id="CUH61445.1"/>
    </source>
</evidence>
<dbReference type="EMBL" id="CYRX01000032">
    <property type="protein sequence ID" value="CUH61445.1"/>
    <property type="molecule type" value="Genomic_DNA"/>
</dbReference>
<accession>A0A0P1F1S4</accession>
<organism evidence="1 2">
    <name type="scientific">Thalassobacter stenotrophicus</name>
    <dbReference type="NCBI Taxonomy" id="266809"/>
    <lineage>
        <taxon>Bacteria</taxon>
        <taxon>Pseudomonadati</taxon>
        <taxon>Pseudomonadota</taxon>
        <taxon>Alphaproteobacteria</taxon>
        <taxon>Rhodobacterales</taxon>
        <taxon>Roseobacteraceae</taxon>
        <taxon>Thalassobacter</taxon>
    </lineage>
</organism>
<sequence>MPSTGVVFFVFNARGVARLAGNSALLDGVDCVISGVPGVSLDILGERVAHLTLEQALEAFGITQRAISTPESAYCLALMDRDVIGQVLPKLGVNADESIRLALLNHIGLLTHNAFAFELLFRALVGNGLRKARFFRFHGRYRLIERLEIRTLLQIELGFGPLLLHLCNEAGIKKEHVGQGARLASFKNALRDLLLLGYKGKTLFLRSRAARRPPEGQSVDAVFITRARTEVVAAEPIMRHRAGQGYRDIMLVDDLIKSPDGTAAASRGTRPWNPLHGYSTPGEIARIFLTCISRRHSAARRALASRPERVADWGFLGKKDIATQIMYTAFASVPELLVHRLQLGRAFGALTPSAVVSFDTVDRWGALQGELALQRSMRSVMIQNTSADDVFYPWPLAMDHLVVGNQRLREIFTASGADPARVHAFGLPLQDDVLTAGNARLDALINRAAQGHSPLRVLVATQPFVQEFDYNAALVESLETAASDLNFPLVWILKPHPREPLGKYETVRDELASRSQSVTLFNGPFEDALSEADVVLSRTSTSLEFAALGGVPGIAHLHRYPRDIVDRLDYLRSSVNDKSYDTSGLRALLRAYAPEKRVESLEAYANRRAEFIDEFFPGKGRATDRVADLIASGSSGC</sequence>
<dbReference type="Proteomes" id="UP000051298">
    <property type="component" value="Unassembled WGS sequence"/>
</dbReference>
<dbReference type="AlphaFoldDB" id="A0A0P1F1S4"/>
<protein>
    <submittedName>
        <fullName evidence="1">Uncharacterized protein</fullName>
    </submittedName>
</protein>